<dbReference type="EMBL" id="SGWW01000002">
    <property type="protein sequence ID" value="RZS57553.1"/>
    <property type="molecule type" value="Genomic_DNA"/>
</dbReference>
<evidence type="ECO:0000313" key="3">
    <source>
        <dbReference type="Proteomes" id="UP000293519"/>
    </source>
</evidence>
<sequence>MSDTHETAGDAPTEQKAVTRPADPALIRGLRAAMSAQRPAVIAHIRSIRQRHPGASTDEVVRILEKRYLAGVTATGAGSGAATMIPGVGTAVGLTVIGVETVTFFEMTALYAQSVAEVHGIAVTDEEHAHTLVMALLLGGPGKDLVQQFLRQASGTGPDRQQYWGETVSASLPKALTGALNSQLRDMFVKRFALAQGGSMLGRLIPFGIGAIIGGSANRTLGGRVVDAARQAFGPAPADFPAGLEPVLRPPKAPREPREPKAPRAPKAPRTPRPSSPERGAGPRAIDAVKRRFGR</sequence>
<dbReference type="OrthoDB" id="5244605at2"/>
<comment type="caution">
    <text evidence="2">The sequence shown here is derived from an EMBL/GenBank/DDBJ whole genome shotgun (WGS) entry which is preliminary data.</text>
</comment>
<feature type="region of interest" description="Disordered" evidence="1">
    <location>
        <begin position="1"/>
        <end position="22"/>
    </location>
</feature>
<protein>
    <recommendedName>
        <fullName evidence="4">EcsC family protein</fullName>
    </recommendedName>
</protein>
<evidence type="ECO:0000313" key="2">
    <source>
        <dbReference type="EMBL" id="RZS57553.1"/>
    </source>
</evidence>
<feature type="region of interest" description="Disordered" evidence="1">
    <location>
        <begin position="235"/>
        <end position="295"/>
    </location>
</feature>
<dbReference type="RefSeq" id="WP_130485108.1">
    <property type="nucleotide sequence ID" value="NZ_SGWW01000002.1"/>
</dbReference>
<organism evidence="2 3">
    <name type="scientific">Microcella putealis</name>
    <dbReference type="NCBI Taxonomy" id="337005"/>
    <lineage>
        <taxon>Bacteria</taxon>
        <taxon>Bacillati</taxon>
        <taxon>Actinomycetota</taxon>
        <taxon>Actinomycetes</taxon>
        <taxon>Micrococcales</taxon>
        <taxon>Microbacteriaceae</taxon>
        <taxon>Microcella</taxon>
    </lineage>
</organism>
<dbReference type="Proteomes" id="UP000293519">
    <property type="component" value="Unassembled WGS sequence"/>
</dbReference>
<reference evidence="2 3" key="1">
    <citation type="journal article" date="2015" name="Stand. Genomic Sci.">
        <title>Genomic Encyclopedia of Bacterial and Archaeal Type Strains, Phase III: the genomes of soil and plant-associated and newly described type strains.</title>
        <authorList>
            <person name="Whitman W.B."/>
            <person name="Woyke T."/>
            <person name="Klenk H.P."/>
            <person name="Zhou Y."/>
            <person name="Lilburn T.G."/>
            <person name="Beck B.J."/>
            <person name="De Vos P."/>
            <person name="Vandamme P."/>
            <person name="Eisen J.A."/>
            <person name="Garrity G."/>
            <person name="Hugenholtz P."/>
            <person name="Kyrpides N.C."/>
        </authorList>
    </citation>
    <scope>NUCLEOTIDE SEQUENCE [LARGE SCALE GENOMIC DNA]</scope>
    <source>
        <strain evidence="2 3">CV2</strain>
    </source>
</reference>
<name>A0A4Q7LT34_9MICO</name>
<evidence type="ECO:0008006" key="4">
    <source>
        <dbReference type="Google" id="ProtNLM"/>
    </source>
</evidence>
<evidence type="ECO:0000256" key="1">
    <source>
        <dbReference type="SAM" id="MobiDB-lite"/>
    </source>
</evidence>
<proteinExistence type="predicted"/>
<accession>A0A4Q7LT34</accession>
<feature type="compositionally biased region" description="Basic and acidic residues" evidence="1">
    <location>
        <begin position="253"/>
        <end position="262"/>
    </location>
</feature>
<dbReference type="AlphaFoldDB" id="A0A4Q7LT34"/>
<keyword evidence="3" id="KW-1185">Reference proteome</keyword>
<gene>
    <name evidence="2" type="ORF">EV141_1267</name>
</gene>